<comment type="subcellular location">
    <subcellularLocation>
        <location evidence="1">Membrane</location>
        <topology evidence="1">Multi-pass membrane protein</topology>
    </subcellularLocation>
</comment>
<reference evidence="11 12" key="1">
    <citation type="submission" date="2019-03" db="EMBL/GenBank/DDBJ databases">
        <title>Genomic Encyclopedia of Type Strains, Phase III (KMG-III): the genomes of soil and plant-associated and newly described type strains.</title>
        <authorList>
            <person name="Whitman W."/>
        </authorList>
    </citation>
    <scope>NUCLEOTIDE SEQUENCE [LARGE SCALE GENOMIC DNA]</scope>
    <source>
        <strain evidence="11 12">CECT 7378</strain>
    </source>
</reference>
<dbReference type="PROSITE" id="PS50885">
    <property type="entry name" value="HAMP"/>
    <property type="match status" value="1"/>
</dbReference>
<dbReference type="GO" id="GO:0016020">
    <property type="term" value="C:membrane"/>
    <property type="evidence" value="ECO:0007669"/>
    <property type="project" value="UniProtKB-SubCell"/>
</dbReference>
<accession>A0A4R6MFI8</accession>
<sequence length="627" mass="67608">MFSNVSFRVKLLTLLLTAIFGFAIVTGVAFKGLNEQDASSVRFDTLTEVDKNLSSLVISIMKESEALNRVDDQSYAEFLDRQQDNYNHFSAMLADDVSVLVDPAAQGHLREVAAEFKRYNDLMRQLLESKHKVGFTGSTGLRGEVKLLGEALFAKVSRLSLMKQAFSPVREAEKVYIFEPTKENKEAFYAAYSAFSESVKKYNLEDRFSEAMTPYLAGLSVFDDATKQYGELQSQFTSVSESLSSVHQSASAFIQSLVSSARNDAQDSAAQAKVSLLAVSIIVAVVAALMMLGIGRSVNNMLSQIIKDLGKIKEGDLTAQLAVNKARGDDFDQLCGSVNEMTEGLGSVIGDVISTTQDVNDKVTELNSAVSSITKSNLSVSQQTIELASSTQHISATISDISATTSDLSTQSNNTYDSAKQGAETINDALSNLTNAIDIVNQTSLKLNELGVLSKDIDGVIAMINDLANQTNLLALNAAIEAARAGEAGRGFSVVADEVRSLAEKTVEATSSITGIVSTIQSSTEEAISTMSSGQESLKAIEQLGENAGLAIREIEQNAQMSSTTSNDMAQAVKDISQTVVHMNEEMDNVAQLLKKDHEFISSIGSNAGDIYEKVHYLDSKTRTFTI</sequence>
<organism evidence="11 12">
    <name type="scientific">Marinomonas balearica</name>
    <dbReference type="NCBI Taxonomy" id="491947"/>
    <lineage>
        <taxon>Bacteria</taxon>
        <taxon>Pseudomonadati</taxon>
        <taxon>Pseudomonadota</taxon>
        <taxon>Gammaproteobacteria</taxon>
        <taxon>Oceanospirillales</taxon>
        <taxon>Oceanospirillaceae</taxon>
        <taxon>Marinomonas</taxon>
    </lineage>
</organism>
<dbReference type="OrthoDB" id="6092731at2"/>
<dbReference type="InterPro" id="IPR003660">
    <property type="entry name" value="HAMP_dom"/>
</dbReference>
<proteinExistence type="inferred from homology"/>
<dbReference type="Gene3D" id="1.10.287.950">
    <property type="entry name" value="Methyl-accepting chemotaxis protein"/>
    <property type="match status" value="1"/>
</dbReference>
<evidence type="ECO:0000256" key="7">
    <source>
        <dbReference type="PROSITE-ProRule" id="PRU00284"/>
    </source>
</evidence>
<keyword evidence="12" id="KW-1185">Reference proteome</keyword>
<keyword evidence="5 7" id="KW-0807">Transducer</keyword>
<comment type="caution">
    <text evidence="11">The sequence shown here is derived from an EMBL/GenBank/DDBJ whole genome shotgun (WGS) entry which is preliminary data.</text>
</comment>
<dbReference type="PANTHER" id="PTHR32089">
    <property type="entry name" value="METHYL-ACCEPTING CHEMOTAXIS PROTEIN MCPB"/>
    <property type="match status" value="1"/>
</dbReference>
<evidence type="ECO:0000313" key="11">
    <source>
        <dbReference type="EMBL" id="TDO99520.1"/>
    </source>
</evidence>
<evidence type="ECO:0000256" key="4">
    <source>
        <dbReference type="ARBA" id="ARBA00023136"/>
    </source>
</evidence>
<dbReference type="RefSeq" id="WP_133502373.1">
    <property type="nucleotide sequence ID" value="NZ_SNXC01000009.1"/>
</dbReference>
<evidence type="ECO:0000259" key="9">
    <source>
        <dbReference type="PROSITE" id="PS50111"/>
    </source>
</evidence>
<evidence type="ECO:0000259" key="10">
    <source>
        <dbReference type="PROSITE" id="PS50885"/>
    </source>
</evidence>
<gene>
    <name evidence="11" type="ORF">DFP79_0503</name>
</gene>
<dbReference type="Pfam" id="PF00015">
    <property type="entry name" value="MCPsignal"/>
    <property type="match status" value="1"/>
</dbReference>
<evidence type="ECO:0000256" key="1">
    <source>
        <dbReference type="ARBA" id="ARBA00004141"/>
    </source>
</evidence>
<keyword evidence="4 8" id="KW-0472">Membrane</keyword>
<evidence type="ECO:0000256" key="3">
    <source>
        <dbReference type="ARBA" id="ARBA00022989"/>
    </source>
</evidence>
<dbReference type="GO" id="GO:0006935">
    <property type="term" value="P:chemotaxis"/>
    <property type="evidence" value="ECO:0007669"/>
    <property type="project" value="UniProtKB-ARBA"/>
</dbReference>
<dbReference type="EMBL" id="SNXC01000009">
    <property type="protein sequence ID" value="TDO99520.1"/>
    <property type="molecule type" value="Genomic_DNA"/>
</dbReference>
<protein>
    <submittedName>
        <fullName evidence="11">Methyl-accepting chemotaxis protein</fullName>
    </submittedName>
</protein>
<dbReference type="Proteomes" id="UP000294656">
    <property type="component" value="Unassembled WGS sequence"/>
</dbReference>
<evidence type="ECO:0000313" key="12">
    <source>
        <dbReference type="Proteomes" id="UP000294656"/>
    </source>
</evidence>
<feature type="transmembrane region" description="Helical" evidence="8">
    <location>
        <begin position="274"/>
        <end position="294"/>
    </location>
</feature>
<dbReference type="PROSITE" id="PS50111">
    <property type="entry name" value="CHEMOTAXIS_TRANSDUC_2"/>
    <property type="match status" value="1"/>
</dbReference>
<keyword evidence="2 8" id="KW-0812">Transmembrane</keyword>
<dbReference type="SUPFAM" id="SSF58104">
    <property type="entry name" value="Methyl-accepting chemotaxis protein (MCP) signaling domain"/>
    <property type="match status" value="1"/>
</dbReference>
<dbReference type="GO" id="GO:0007165">
    <property type="term" value="P:signal transduction"/>
    <property type="evidence" value="ECO:0007669"/>
    <property type="project" value="UniProtKB-KW"/>
</dbReference>
<evidence type="ECO:0000256" key="8">
    <source>
        <dbReference type="SAM" id="Phobius"/>
    </source>
</evidence>
<evidence type="ECO:0000256" key="6">
    <source>
        <dbReference type="ARBA" id="ARBA00029447"/>
    </source>
</evidence>
<feature type="domain" description="Methyl-accepting transducer" evidence="9">
    <location>
        <begin position="355"/>
        <end position="591"/>
    </location>
</feature>
<evidence type="ECO:0000256" key="2">
    <source>
        <dbReference type="ARBA" id="ARBA00022692"/>
    </source>
</evidence>
<dbReference type="PANTHER" id="PTHR32089:SF119">
    <property type="entry name" value="METHYL-ACCEPTING CHEMOTAXIS PROTEIN CTPL"/>
    <property type="match status" value="1"/>
</dbReference>
<dbReference type="SMART" id="SM00283">
    <property type="entry name" value="MA"/>
    <property type="match status" value="1"/>
</dbReference>
<feature type="domain" description="HAMP" evidence="10">
    <location>
        <begin position="296"/>
        <end position="350"/>
    </location>
</feature>
<name>A0A4R6MFI8_9GAMM</name>
<keyword evidence="3 8" id="KW-1133">Transmembrane helix</keyword>
<evidence type="ECO:0000256" key="5">
    <source>
        <dbReference type="ARBA" id="ARBA00023224"/>
    </source>
</evidence>
<comment type="similarity">
    <text evidence="6">Belongs to the methyl-accepting chemotaxis (MCP) protein family.</text>
</comment>
<dbReference type="AlphaFoldDB" id="A0A4R6MFI8"/>
<dbReference type="InterPro" id="IPR004089">
    <property type="entry name" value="MCPsignal_dom"/>
</dbReference>